<dbReference type="NCBIfam" id="TIGR00678">
    <property type="entry name" value="holB"/>
    <property type="match status" value="1"/>
</dbReference>
<comment type="catalytic activity">
    <reaction evidence="3">
        <text>DNA(n) + a 2'-deoxyribonucleoside 5'-triphosphate = DNA(n+1) + diphosphate</text>
        <dbReference type="Rhea" id="RHEA:22508"/>
        <dbReference type="Rhea" id="RHEA-COMP:17339"/>
        <dbReference type="Rhea" id="RHEA-COMP:17340"/>
        <dbReference type="ChEBI" id="CHEBI:33019"/>
        <dbReference type="ChEBI" id="CHEBI:61560"/>
        <dbReference type="ChEBI" id="CHEBI:173112"/>
        <dbReference type="EC" id="2.7.7.7"/>
    </reaction>
</comment>
<dbReference type="GO" id="GO:0008408">
    <property type="term" value="F:3'-5' exonuclease activity"/>
    <property type="evidence" value="ECO:0007669"/>
    <property type="project" value="InterPro"/>
</dbReference>
<sequence length="320" mass="35377">MRRIPDWLHSDFQKTVSQYQKKVLPHGLMIVGKSGDGCSAFASQLATKLLCSRVDETEACGQCKSCLMLKAGHHPDYLKIEPEGKSLTIKVDAIRNIVQKVTATAQQGGNKVVHIEAAEKMNLNAANALLKVLEEPTNNTFILLETGELSRLLPTLRSRCRIQNLTKPDYQQSVLFLQANGFQFDVATALAMANGSPLRAAQLTEADIANWRERESEFSSASGFVALSSYINKQDISDTLTQIMLWVDTAIRRHQGAGQQAEAISEAVLSIFDPVDTTSLFKFRDYILGKLSAINRQANLNPQLMAEELAAKWLSLRGIQ</sequence>
<keyword evidence="2" id="KW-0239">DNA-directed DNA polymerase</keyword>
<keyword evidence="2" id="KW-0548">Nucleotidyltransferase</keyword>
<name>A0A4R3I8G3_9GAMM</name>
<dbReference type="GO" id="GO:0006261">
    <property type="term" value="P:DNA-templated DNA replication"/>
    <property type="evidence" value="ECO:0007669"/>
    <property type="project" value="TreeGrafter"/>
</dbReference>
<dbReference type="AlphaFoldDB" id="A0A4R3I8G3"/>
<dbReference type="EMBL" id="SLZR01000003">
    <property type="protein sequence ID" value="TCS42552.1"/>
    <property type="molecule type" value="Genomic_DNA"/>
</dbReference>
<evidence type="ECO:0000313" key="4">
    <source>
        <dbReference type="EMBL" id="TCS42552.1"/>
    </source>
</evidence>
<dbReference type="Gene3D" id="3.40.50.300">
    <property type="entry name" value="P-loop containing nucleotide triphosphate hydrolases"/>
    <property type="match status" value="1"/>
</dbReference>
<accession>A0A4R3I8G3</accession>
<dbReference type="OrthoDB" id="9811073at2"/>
<proteinExistence type="predicted"/>
<dbReference type="PANTHER" id="PTHR11669:SF8">
    <property type="entry name" value="DNA POLYMERASE III SUBUNIT DELTA"/>
    <property type="match status" value="1"/>
</dbReference>
<evidence type="ECO:0000256" key="3">
    <source>
        <dbReference type="ARBA" id="ARBA00049244"/>
    </source>
</evidence>
<protein>
    <recommendedName>
        <fullName evidence="1">DNA-directed DNA polymerase</fullName>
        <ecNumber evidence="1">2.7.7.7</ecNumber>
    </recommendedName>
</protein>
<evidence type="ECO:0000256" key="2">
    <source>
        <dbReference type="ARBA" id="ARBA00022932"/>
    </source>
</evidence>
<reference evidence="4 5" key="1">
    <citation type="submission" date="2019-03" db="EMBL/GenBank/DDBJ databases">
        <title>Genomic Encyclopedia of Archaeal and Bacterial Type Strains, Phase II (KMG-II): from individual species to whole genera.</title>
        <authorList>
            <person name="Goeker M."/>
        </authorList>
    </citation>
    <scope>NUCLEOTIDE SEQUENCE [LARGE SCALE GENOMIC DNA]</scope>
    <source>
        <strain evidence="4 5">DSM 15388</strain>
    </source>
</reference>
<dbReference type="PANTHER" id="PTHR11669">
    <property type="entry name" value="REPLICATION FACTOR C / DNA POLYMERASE III GAMMA-TAU SUBUNIT"/>
    <property type="match status" value="1"/>
</dbReference>
<dbReference type="GO" id="GO:0009360">
    <property type="term" value="C:DNA polymerase III complex"/>
    <property type="evidence" value="ECO:0007669"/>
    <property type="project" value="TreeGrafter"/>
</dbReference>
<dbReference type="InterPro" id="IPR027417">
    <property type="entry name" value="P-loop_NTPase"/>
</dbReference>
<organism evidence="4 5">
    <name type="scientific">Reinekea marinisedimentorum</name>
    <dbReference type="NCBI Taxonomy" id="230495"/>
    <lineage>
        <taxon>Bacteria</taxon>
        <taxon>Pseudomonadati</taxon>
        <taxon>Pseudomonadota</taxon>
        <taxon>Gammaproteobacteria</taxon>
        <taxon>Oceanospirillales</taxon>
        <taxon>Saccharospirillaceae</taxon>
        <taxon>Reinekea</taxon>
    </lineage>
</organism>
<dbReference type="SUPFAM" id="SSF52540">
    <property type="entry name" value="P-loop containing nucleoside triphosphate hydrolases"/>
    <property type="match status" value="1"/>
</dbReference>
<keyword evidence="5" id="KW-1185">Reference proteome</keyword>
<dbReference type="Pfam" id="PF13177">
    <property type="entry name" value="DNA_pol3_delta2"/>
    <property type="match status" value="1"/>
</dbReference>
<evidence type="ECO:0000256" key="1">
    <source>
        <dbReference type="ARBA" id="ARBA00012417"/>
    </source>
</evidence>
<dbReference type="Proteomes" id="UP000295793">
    <property type="component" value="Unassembled WGS sequence"/>
</dbReference>
<keyword evidence="2" id="KW-0808">Transferase</keyword>
<evidence type="ECO:0000313" key="5">
    <source>
        <dbReference type="Proteomes" id="UP000295793"/>
    </source>
</evidence>
<dbReference type="RefSeq" id="WP_132700467.1">
    <property type="nucleotide sequence ID" value="NZ_SLZR01000003.1"/>
</dbReference>
<dbReference type="EC" id="2.7.7.7" evidence="1"/>
<gene>
    <name evidence="4" type="ORF">BCF53_103213</name>
</gene>
<dbReference type="GO" id="GO:0003887">
    <property type="term" value="F:DNA-directed DNA polymerase activity"/>
    <property type="evidence" value="ECO:0007669"/>
    <property type="project" value="UniProtKB-KW"/>
</dbReference>
<dbReference type="InterPro" id="IPR050238">
    <property type="entry name" value="DNA_Rep/Repair_Clamp_Loader"/>
</dbReference>
<dbReference type="InterPro" id="IPR004622">
    <property type="entry name" value="DNA_pol_HolB"/>
</dbReference>
<comment type="caution">
    <text evidence="4">The sequence shown here is derived from an EMBL/GenBank/DDBJ whole genome shotgun (WGS) entry which is preliminary data.</text>
</comment>